<protein>
    <recommendedName>
        <fullName evidence="2">Thiamine-monophosphate kinase</fullName>
        <shortName evidence="2">TMP kinase</shortName>
        <shortName evidence="2">Thiamine-phosphate kinase</shortName>
        <ecNumber evidence="2">2.7.4.16</ecNumber>
    </recommendedName>
</protein>
<dbReference type="CDD" id="cd02194">
    <property type="entry name" value="ThiL"/>
    <property type="match status" value="1"/>
</dbReference>
<comment type="miscellaneous">
    <text evidence="2">Reaction mechanism of ThiL seems to utilize a direct, inline transfer of the gamma-phosphate of ATP to TMP rather than a phosphorylated enzyme intermediate.</text>
</comment>
<dbReference type="SUPFAM" id="SSF55326">
    <property type="entry name" value="PurM N-terminal domain-like"/>
    <property type="match status" value="1"/>
</dbReference>
<keyword evidence="1 2" id="KW-0784">Thiamine biosynthesis</keyword>
<dbReference type="AlphaFoldDB" id="A0A366HS81"/>
<dbReference type="Pfam" id="PF00586">
    <property type="entry name" value="AIRS"/>
    <property type="match status" value="1"/>
</dbReference>
<comment type="catalytic activity">
    <reaction evidence="2">
        <text>thiamine phosphate + ATP = thiamine diphosphate + ADP</text>
        <dbReference type="Rhea" id="RHEA:15913"/>
        <dbReference type="ChEBI" id="CHEBI:30616"/>
        <dbReference type="ChEBI" id="CHEBI:37575"/>
        <dbReference type="ChEBI" id="CHEBI:58937"/>
        <dbReference type="ChEBI" id="CHEBI:456216"/>
        <dbReference type="EC" id="2.7.4.16"/>
    </reaction>
</comment>
<dbReference type="InterPro" id="IPR036921">
    <property type="entry name" value="PurM-like_N_sf"/>
</dbReference>
<dbReference type="PIRSF" id="PIRSF005303">
    <property type="entry name" value="Thiam_monoph_kin"/>
    <property type="match status" value="1"/>
</dbReference>
<feature type="binding site" evidence="2">
    <location>
        <position position="51"/>
    </location>
    <ligand>
        <name>Mg(2+)</name>
        <dbReference type="ChEBI" id="CHEBI:18420"/>
        <label>2</label>
    </ligand>
</feature>
<evidence type="ECO:0000313" key="5">
    <source>
        <dbReference type="EMBL" id="RBP45402.1"/>
    </source>
</evidence>
<comment type="caution">
    <text evidence="2">Lacks conserved residue(s) required for the propagation of feature annotation.</text>
</comment>
<feature type="binding site" evidence="2">
    <location>
        <position position="50"/>
    </location>
    <ligand>
        <name>Mg(2+)</name>
        <dbReference type="ChEBI" id="CHEBI:18420"/>
        <label>1</label>
    </ligand>
</feature>
<comment type="function">
    <text evidence="2">Catalyzes the ATP-dependent phosphorylation of thiamine-monophosphate (TMP) to form thiamine-pyrophosphate (TPP), the active form of vitamin B1.</text>
</comment>
<comment type="pathway">
    <text evidence="2">Cofactor biosynthesis; thiamine diphosphate biosynthesis; thiamine diphosphate from thiamine phosphate: step 1/1.</text>
</comment>
<organism evidence="5 6">
    <name type="scientific">Roseimicrobium gellanilyticum</name>
    <dbReference type="NCBI Taxonomy" id="748857"/>
    <lineage>
        <taxon>Bacteria</taxon>
        <taxon>Pseudomonadati</taxon>
        <taxon>Verrucomicrobiota</taxon>
        <taxon>Verrucomicrobiia</taxon>
        <taxon>Verrucomicrobiales</taxon>
        <taxon>Verrucomicrobiaceae</taxon>
        <taxon>Roseimicrobium</taxon>
    </lineage>
</organism>
<keyword evidence="2" id="KW-0460">Magnesium</keyword>
<feature type="binding site" evidence="2">
    <location>
        <position position="242"/>
    </location>
    <ligand>
        <name>substrate</name>
    </ligand>
</feature>
<accession>A0A366HS81</accession>
<feature type="domain" description="PurM-like C-terminal" evidence="4">
    <location>
        <begin position="188"/>
        <end position="255"/>
    </location>
</feature>
<comment type="similarity">
    <text evidence="2">Belongs to the thiamine-monophosphate kinase family.</text>
</comment>
<keyword evidence="2" id="KW-0547">Nucleotide-binding</keyword>
<gene>
    <name evidence="2" type="primary">thiL</name>
    <name evidence="5" type="ORF">DES53_103401</name>
</gene>
<feature type="domain" description="PurM-like N-terminal" evidence="3">
    <location>
        <begin position="31"/>
        <end position="144"/>
    </location>
</feature>
<feature type="binding site" evidence="2">
    <location>
        <position position="152"/>
    </location>
    <ligand>
        <name>ATP</name>
        <dbReference type="ChEBI" id="CHEBI:30616"/>
    </ligand>
</feature>
<dbReference type="InterPro" id="IPR006283">
    <property type="entry name" value="ThiL-like"/>
</dbReference>
<keyword evidence="2" id="KW-0479">Metal-binding</keyword>
<dbReference type="InterPro" id="IPR010918">
    <property type="entry name" value="PurM-like_C_dom"/>
</dbReference>
<feature type="binding site" evidence="2">
    <location>
        <position position="109"/>
    </location>
    <ligand>
        <name>ATP</name>
        <dbReference type="ChEBI" id="CHEBI:30616"/>
    </ligand>
</feature>
<feature type="binding site" evidence="2">
    <location>
        <position position="33"/>
    </location>
    <ligand>
        <name>Mg(2+)</name>
        <dbReference type="ChEBI" id="CHEBI:18420"/>
        <label>3</label>
    </ligand>
</feature>
<feature type="binding site" evidence="2">
    <location>
        <position position="79"/>
    </location>
    <ligand>
        <name>Mg(2+)</name>
        <dbReference type="ChEBI" id="CHEBI:18420"/>
        <label>3</label>
    </ligand>
</feature>
<dbReference type="InterPro" id="IPR036676">
    <property type="entry name" value="PurM-like_C_sf"/>
</dbReference>
<feature type="binding site" evidence="2">
    <location>
        <position position="58"/>
    </location>
    <ligand>
        <name>substrate</name>
    </ligand>
</feature>
<evidence type="ECO:0000256" key="2">
    <source>
        <dbReference type="HAMAP-Rule" id="MF_02128"/>
    </source>
</evidence>
<evidence type="ECO:0000259" key="3">
    <source>
        <dbReference type="Pfam" id="PF00586"/>
    </source>
</evidence>
<reference evidence="5 6" key="1">
    <citation type="submission" date="2018-06" db="EMBL/GenBank/DDBJ databases">
        <title>Genomic Encyclopedia of Type Strains, Phase IV (KMG-IV): sequencing the most valuable type-strain genomes for metagenomic binning, comparative biology and taxonomic classification.</title>
        <authorList>
            <person name="Goeker M."/>
        </authorList>
    </citation>
    <scope>NUCLEOTIDE SEQUENCE [LARGE SCALE GENOMIC DNA]</scope>
    <source>
        <strain evidence="5 6">DSM 25532</strain>
    </source>
</reference>
<dbReference type="HAMAP" id="MF_02128">
    <property type="entry name" value="TMP_kinase"/>
    <property type="match status" value="1"/>
</dbReference>
<dbReference type="Proteomes" id="UP000253426">
    <property type="component" value="Unassembled WGS sequence"/>
</dbReference>
<dbReference type="GO" id="GO:0009229">
    <property type="term" value="P:thiamine diphosphate biosynthetic process"/>
    <property type="evidence" value="ECO:0007669"/>
    <property type="project" value="UniProtKB-UniRule"/>
</dbReference>
<proteinExistence type="inferred from homology"/>
<dbReference type="Gene3D" id="3.90.650.10">
    <property type="entry name" value="PurM-like C-terminal domain"/>
    <property type="match status" value="1"/>
</dbReference>
<feature type="binding site" evidence="2">
    <location>
        <position position="51"/>
    </location>
    <ligand>
        <name>Mg(2+)</name>
        <dbReference type="ChEBI" id="CHEBI:18420"/>
        <label>1</label>
    </ligand>
</feature>
<feature type="binding site" evidence="2">
    <location>
        <position position="293"/>
    </location>
    <ligand>
        <name>substrate</name>
    </ligand>
</feature>
<dbReference type="OrthoDB" id="9802811at2"/>
<keyword evidence="2" id="KW-0808">Transferase</keyword>
<evidence type="ECO:0000313" key="6">
    <source>
        <dbReference type="Proteomes" id="UP000253426"/>
    </source>
</evidence>
<dbReference type="Pfam" id="PF02769">
    <property type="entry name" value="AIRS_C"/>
    <property type="match status" value="1"/>
</dbReference>
<sequence length="300" mass="32569">MSTVSEIGENRLVQLLTEKLPGREDVVKGVGDDCAVVLPAPRGWLQLLKTDCVVEGVHFLREHAPEQVGWKAMARVVSDIASMAGEPQHALVTLVLPPDTQVSWVERLYDGLQRCANLFNIALVGGETSSGNQLVISVSLAGRVKTTRCARRDGAREGDAIMVTGKLGGSQGGHHLTFIPRLSEADWLADNARLHAMMDISDGLAKDLPRMALASGVEFVLEESSLPVHLGCTREQAWSDGEDYELLLAVPLRAARRLESAWSRKFPETPMTCIGRFVPVGHGVKPSFAGHGWDHFGPAR</sequence>
<dbReference type="UniPathway" id="UPA00060">
    <property type="reaction ID" value="UER00142"/>
</dbReference>
<dbReference type="PANTHER" id="PTHR30270">
    <property type="entry name" value="THIAMINE-MONOPHOSPHATE KINASE"/>
    <property type="match status" value="1"/>
</dbReference>
<feature type="binding site" evidence="2">
    <location>
        <position position="33"/>
    </location>
    <ligand>
        <name>Mg(2+)</name>
        <dbReference type="ChEBI" id="CHEBI:18420"/>
        <label>4</label>
    </ligand>
</feature>
<dbReference type="SUPFAM" id="SSF56042">
    <property type="entry name" value="PurM C-terminal domain-like"/>
    <property type="match status" value="1"/>
</dbReference>
<dbReference type="GO" id="GO:0005524">
    <property type="term" value="F:ATP binding"/>
    <property type="evidence" value="ECO:0007669"/>
    <property type="project" value="UniProtKB-UniRule"/>
</dbReference>
<feature type="binding site" evidence="2">
    <location>
        <position position="199"/>
    </location>
    <ligand>
        <name>Mg(2+)</name>
        <dbReference type="ChEBI" id="CHEBI:18420"/>
        <label>3</label>
    </ligand>
</feature>
<dbReference type="EC" id="2.7.4.16" evidence="2"/>
<comment type="caution">
    <text evidence="5">The sequence shown here is derived from an EMBL/GenBank/DDBJ whole genome shotgun (WGS) entry which is preliminary data.</text>
</comment>
<dbReference type="GO" id="GO:0009030">
    <property type="term" value="F:thiamine-phosphate kinase activity"/>
    <property type="evidence" value="ECO:0007669"/>
    <property type="project" value="UniProtKB-UniRule"/>
</dbReference>
<keyword evidence="2" id="KW-0067">ATP-binding</keyword>
<dbReference type="GO" id="GO:0000287">
    <property type="term" value="F:magnesium ion binding"/>
    <property type="evidence" value="ECO:0007669"/>
    <property type="project" value="UniProtKB-UniRule"/>
</dbReference>
<keyword evidence="2 5" id="KW-0418">Kinase</keyword>
<keyword evidence="6" id="KW-1185">Reference proteome</keyword>
<dbReference type="RefSeq" id="WP_113958525.1">
    <property type="nucleotide sequence ID" value="NZ_QNRR01000003.1"/>
</dbReference>
<feature type="binding site" evidence="2">
    <location>
        <position position="202"/>
    </location>
    <ligand>
        <name>Mg(2+)</name>
        <dbReference type="ChEBI" id="CHEBI:18420"/>
        <label>5</label>
    </ligand>
</feature>
<feature type="binding site" evidence="2">
    <location>
        <position position="79"/>
    </location>
    <ligand>
        <name>Mg(2+)</name>
        <dbReference type="ChEBI" id="CHEBI:18420"/>
        <label>2</label>
    </ligand>
</feature>
<dbReference type="GO" id="GO:0009228">
    <property type="term" value="P:thiamine biosynthetic process"/>
    <property type="evidence" value="ECO:0007669"/>
    <property type="project" value="UniProtKB-KW"/>
</dbReference>
<feature type="binding site" evidence="2">
    <location>
        <position position="79"/>
    </location>
    <ligand>
        <name>Mg(2+)</name>
        <dbReference type="ChEBI" id="CHEBI:18420"/>
        <label>4</label>
    </ligand>
</feature>
<evidence type="ECO:0000256" key="1">
    <source>
        <dbReference type="ARBA" id="ARBA00022977"/>
    </source>
</evidence>
<feature type="binding site" evidence="2">
    <location>
        <position position="201"/>
    </location>
    <ligand>
        <name>ATP</name>
        <dbReference type="ChEBI" id="CHEBI:30616"/>
    </ligand>
</feature>
<dbReference type="Gene3D" id="3.30.1330.10">
    <property type="entry name" value="PurM-like, N-terminal domain"/>
    <property type="match status" value="1"/>
</dbReference>
<dbReference type="InterPro" id="IPR016188">
    <property type="entry name" value="PurM-like_N"/>
</dbReference>
<name>A0A366HS81_9BACT</name>
<dbReference type="PANTHER" id="PTHR30270:SF0">
    <property type="entry name" value="THIAMINE-MONOPHOSPHATE KINASE"/>
    <property type="match status" value="1"/>
</dbReference>
<evidence type="ECO:0000259" key="4">
    <source>
        <dbReference type="Pfam" id="PF02769"/>
    </source>
</evidence>
<dbReference type="EMBL" id="QNRR01000003">
    <property type="protein sequence ID" value="RBP45402.1"/>
    <property type="molecule type" value="Genomic_DNA"/>
</dbReference>